<keyword evidence="4" id="KW-1185">Reference proteome</keyword>
<comment type="caution">
    <text evidence="3">The sequence shown here is derived from an EMBL/GenBank/DDBJ whole genome shotgun (WGS) entry which is preliminary data.</text>
</comment>
<organism evidence="3 4">
    <name type="scientific">Noviherbaspirillum galbum</name>
    <dbReference type="NCBI Taxonomy" id="2709383"/>
    <lineage>
        <taxon>Bacteria</taxon>
        <taxon>Pseudomonadati</taxon>
        <taxon>Pseudomonadota</taxon>
        <taxon>Betaproteobacteria</taxon>
        <taxon>Burkholderiales</taxon>
        <taxon>Oxalobacteraceae</taxon>
        <taxon>Noviherbaspirillum</taxon>
    </lineage>
</organism>
<feature type="transmembrane region" description="Helical" evidence="1">
    <location>
        <begin position="170"/>
        <end position="190"/>
    </location>
</feature>
<evidence type="ECO:0000256" key="1">
    <source>
        <dbReference type="SAM" id="Phobius"/>
    </source>
</evidence>
<dbReference type="AlphaFoldDB" id="A0A6B3SNB1"/>
<evidence type="ECO:0000313" key="4">
    <source>
        <dbReference type="Proteomes" id="UP000482155"/>
    </source>
</evidence>
<dbReference type="Gene3D" id="1.10.3730.20">
    <property type="match status" value="1"/>
</dbReference>
<dbReference type="GO" id="GO:0016020">
    <property type="term" value="C:membrane"/>
    <property type="evidence" value="ECO:0007669"/>
    <property type="project" value="InterPro"/>
</dbReference>
<reference evidence="3 4" key="1">
    <citation type="submission" date="2020-02" db="EMBL/GenBank/DDBJ databases">
        <authorList>
            <person name="Kim M.K."/>
        </authorList>
    </citation>
    <scope>NUCLEOTIDE SEQUENCE [LARGE SCALE GENOMIC DNA]</scope>
    <source>
        <strain evidence="3 4">17J57-3</strain>
    </source>
</reference>
<dbReference type="Pfam" id="PF00892">
    <property type="entry name" value="EamA"/>
    <property type="match status" value="1"/>
</dbReference>
<dbReference type="Proteomes" id="UP000482155">
    <property type="component" value="Unassembled WGS sequence"/>
</dbReference>
<feature type="transmembrane region" description="Helical" evidence="1">
    <location>
        <begin position="59"/>
        <end position="77"/>
    </location>
</feature>
<protein>
    <submittedName>
        <fullName evidence="3">EamA family transporter</fullName>
    </submittedName>
</protein>
<evidence type="ECO:0000259" key="2">
    <source>
        <dbReference type="Pfam" id="PF00892"/>
    </source>
</evidence>
<dbReference type="InterPro" id="IPR000620">
    <property type="entry name" value="EamA_dom"/>
</dbReference>
<keyword evidence="1" id="KW-0812">Transmembrane</keyword>
<dbReference type="SUPFAM" id="SSF103481">
    <property type="entry name" value="Multidrug resistance efflux transporter EmrE"/>
    <property type="match status" value="2"/>
</dbReference>
<dbReference type="EMBL" id="JAAIVB010000041">
    <property type="protein sequence ID" value="NEX61948.1"/>
    <property type="molecule type" value="Genomic_DNA"/>
</dbReference>
<keyword evidence="1" id="KW-1133">Transmembrane helix</keyword>
<gene>
    <name evidence="3" type="ORF">G3574_12745</name>
</gene>
<feature type="transmembrane region" description="Helical" evidence="1">
    <location>
        <begin position="89"/>
        <end position="108"/>
    </location>
</feature>
<proteinExistence type="predicted"/>
<feature type="transmembrane region" description="Helical" evidence="1">
    <location>
        <begin position="35"/>
        <end position="53"/>
    </location>
</feature>
<feature type="domain" description="EamA" evidence="2">
    <location>
        <begin position="174"/>
        <end position="281"/>
    </location>
</feature>
<dbReference type="InterPro" id="IPR037185">
    <property type="entry name" value="EmrE-like"/>
</dbReference>
<keyword evidence="1" id="KW-0472">Membrane</keyword>
<evidence type="ECO:0000313" key="3">
    <source>
        <dbReference type="EMBL" id="NEX61948.1"/>
    </source>
</evidence>
<feature type="transmembrane region" description="Helical" evidence="1">
    <location>
        <begin position="6"/>
        <end position="23"/>
    </location>
</feature>
<feature type="transmembrane region" description="Helical" evidence="1">
    <location>
        <begin position="211"/>
        <end position="232"/>
    </location>
</feature>
<feature type="transmembrane region" description="Helical" evidence="1">
    <location>
        <begin position="141"/>
        <end position="158"/>
    </location>
</feature>
<name>A0A6B3SNB1_9BURK</name>
<accession>A0A6B3SNB1</accession>
<feature type="transmembrane region" description="Helical" evidence="1">
    <location>
        <begin position="265"/>
        <end position="282"/>
    </location>
</feature>
<sequence length="283" mass="29326">MFSSVGALVLVAAFMHAGWNTMLHGSKDRSLSMAWICLSMGTLAAVACCLLPLPAAASWPYILLSGIIHVAYNLFLVRAYETGDLGMAYPIARGSSPMLVALGAFFLAGESLTAIHALGVILVSAGIVGLALQRGQVTRRGLGNAFLTGATIACYTVVDGMGVRLSGGTATTATMAAASYTAWLFLLFLLTPALHVFRNGMKSMRLPAREAATYGMGGLVSAGAYGIVIWAMQHGAMGALSALRETSVLFAALLGKVFLHERLGAGRLVSCLVIVLGALALGT</sequence>
<feature type="transmembrane region" description="Helical" evidence="1">
    <location>
        <begin position="114"/>
        <end position="132"/>
    </location>
</feature>
<dbReference type="RefSeq" id="WP_163963675.1">
    <property type="nucleotide sequence ID" value="NZ_JAAIVB010000041.1"/>
</dbReference>